<keyword evidence="4" id="KW-0378">Hydrolase</keyword>
<feature type="chain" id="PRO_5038335378" evidence="1">
    <location>
        <begin position="22"/>
        <end position="542"/>
    </location>
</feature>
<protein>
    <submittedName>
        <fullName evidence="4">Phospholipase D</fullName>
        <ecNumber evidence="4">3.1.4.4</ecNumber>
    </submittedName>
</protein>
<accession>A0A3G6IS28</accession>
<feature type="domain" description="PhoD-like phosphatase metallophosphatase" evidence="2">
    <location>
        <begin position="146"/>
        <end position="511"/>
    </location>
</feature>
<dbReference type="Proteomes" id="UP000271426">
    <property type="component" value="Chromosome"/>
</dbReference>
<evidence type="ECO:0000256" key="1">
    <source>
        <dbReference type="SAM" id="SignalP"/>
    </source>
</evidence>
<dbReference type="RefSeq" id="WP_123959398.1">
    <property type="nucleotide sequence ID" value="NZ_CP033898.1"/>
</dbReference>
<dbReference type="AlphaFoldDB" id="A0A3G6IS28"/>
<dbReference type="KEGG" id="cpso:CPPEL_01270"/>
<dbReference type="InterPro" id="IPR052900">
    <property type="entry name" value="Phospholipid_Metab_Enz"/>
</dbReference>
<dbReference type="InterPro" id="IPR006311">
    <property type="entry name" value="TAT_signal"/>
</dbReference>
<feature type="domain" description="Phospholipase D N-terminal" evidence="3">
    <location>
        <begin position="39"/>
        <end position="135"/>
    </location>
</feature>
<evidence type="ECO:0000313" key="5">
    <source>
        <dbReference type="Proteomes" id="UP000271426"/>
    </source>
</evidence>
<dbReference type="InterPro" id="IPR029052">
    <property type="entry name" value="Metallo-depent_PP-like"/>
</dbReference>
<name>A0A3G6IS28_9CORY</name>
<proteinExistence type="predicted"/>
<evidence type="ECO:0000259" key="2">
    <source>
        <dbReference type="Pfam" id="PF09423"/>
    </source>
</evidence>
<dbReference type="EMBL" id="CP033898">
    <property type="protein sequence ID" value="AZA08401.1"/>
    <property type="molecule type" value="Genomic_DNA"/>
</dbReference>
<gene>
    <name evidence="4" type="primary">pld</name>
    <name evidence="4" type="ORF">CPPEL_01270</name>
</gene>
<dbReference type="Gene3D" id="3.60.21.70">
    <property type="entry name" value="PhoD-like phosphatase"/>
    <property type="match status" value="1"/>
</dbReference>
<evidence type="ECO:0000313" key="4">
    <source>
        <dbReference type="EMBL" id="AZA08401.1"/>
    </source>
</evidence>
<dbReference type="PROSITE" id="PS51318">
    <property type="entry name" value="TAT"/>
    <property type="match status" value="1"/>
</dbReference>
<dbReference type="Gene3D" id="2.60.40.380">
    <property type="entry name" value="Purple acid phosphatase-like, N-terminal"/>
    <property type="match status" value="1"/>
</dbReference>
<dbReference type="InterPro" id="IPR032093">
    <property type="entry name" value="PhoD_N"/>
</dbReference>
<reference evidence="4 5" key="1">
    <citation type="submission" date="2018-11" db="EMBL/GenBank/DDBJ databases">
        <authorList>
            <person name="Kleinhagauer T."/>
            <person name="Glaeser S.P."/>
            <person name="Spergser J."/>
            <person name="Ruckert C."/>
            <person name="Kaempfer P."/>
            <person name="Busse H.-J."/>
        </authorList>
    </citation>
    <scope>NUCLEOTIDE SEQUENCE [LARGE SCALE GENOMIC DNA]</scope>
    <source>
        <strain evidence="4 5">812CH</strain>
    </source>
</reference>
<feature type="signal peptide" evidence="1">
    <location>
        <begin position="1"/>
        <end position="21"/>
    </location>
</feature>
<dbReference type="OrthoDB" id="3497025at2"/>
<evidence type="ECO:0000259" key="3">
    <source>
        <dbReference type="Pfam" id="PF16655"/>
    </source>
</evidence>
<dbReference type="InterPro" id="IPR038607">
    <property type="entry name" value="PhoD-like_sf"/>
</dbReference>
<dbReference type="PANTHER" id="PTHR43606:SF2">
    <property type="entry name" value="ALKALINE PHOSPHATASE FAMILY PROTEIN (AFU_ORTHOLOGUE AFUA_5G03860)"/>
    <property type="match status" value="1"/>
</dbReference>
<dbReference type="PANTHER" id="PTHR43606">
    <property type="entry name" value="PHOSPHATASE, PUTATIVE (AFU_ORTHOLOGUE AFUA_6G08710)-RELATED"/>
    <property type="match status" value="1"/>
</dbReference>
<dbReference type="EC" id="3.1.4.4" evidence="4"/>
<sequence length="542" mass="60713" precursor="true">MSFALNRRRFLQLAASTSAVAAVSHTTARAQAQEGAFQHSVASGDPEPNSVIIWTRVTPQPDATPGSGVGAPTAVRWEVARDDAFNNIVASGEVTTGAERDHTVKVDVDGLEPYTHYFYRFHALDQTSRTGHTLTAPAEAVEAIRFGVVSCSNYEAGYFRAYRAMAERMDLDFVLHLGDYTYEYATGEYLGAHKTQVRKVQPPQRTTTLTDYRIRQGWYHLDPDLADLHAVKPMIAIWDDHEFADNVWRDGAAGDSFEPGDDIEALRAAATQAYLEWMPVRRKASEPVYRSFSFGPLMDVIVPDLRTYRDKKASFGLESNDPQRTMMGQDQFGWFREELDASNARWQVIANSVMFAPMTLPPGLDERLQRWLIEQIGLPEQGIALNNDQWDGYMAERQQLIDAIAEDANVVFLTGDIHSSWASEIPRNIQGYREGSDTRVAAAEFVTPSVSAQGAYEALAPSQALEPISRQTTRTGANILRSADTWFKYIDFEFHGYMAVEVREDSVQANWWYTDNVLSPDTPFRQAASFITRAGDHRVTPA</sequence>
<dbReference type="Pfam" id="PF09423">
    <property type="entry name" value="PhoD"/>
    <property type="match status" value="1"/>
</dbReference>
<dbReference type="Pfam" id="PF16655">
    <property type="entry name" value="PhoD_N"/>
    <property type="match status" value="1"/>
</dbReference>
<dbReference type="SUPFAM" id="SSF56300">
    <property type="entry name" value="Metallo-dependent phosphatases"/>
    <property type="match status" value="1"/>
</dbReference>
<organism evidence="4 5">
    <name type="scientific">Corynebacterium pseudopelargi</name>
    <dbReference type="NCBI Taxonomy" id="2080757"/>
    <lineage>
        <taxon>Bacteria</taxon>
        <taxon>Bacillati</taxon>
        <taxon>Actinomycetota</taxon>
        <taxon>Actinomycetes</taxon>
        <taxon>Mycobacteriales</taxon>
        <taxon>Corynebacteriaceae</taxon>
        <taxon>Corynebacterium</taxon>
    </lineage>
</organism>
<keyword evidence="5" id="KW-1185">Reference proteome</keyword>
<dbReference type="InterPro" id="IPR018946">
    <property type="entry name" value="PhoD-like_MPP"/>
</dbReference>
<keyword evidence="1" id="KW-0732">Signal</keyword>
<dbReference type="CDD" id="cd07389">
    <property type="entry name" value="MPP_PhoD"/>
    <property type="match status" value="1"/>
</dbReference>
<dbReference type="GO" id="GO:0004630">
    <property type="term" value="F:phospholipase D activity"/>
    <property type="evidence" value="ECO:0007669"/>
    <property type="project" value="UniProtKB-EC"/>
</dbReference>